<protein>
    <recommendedName>
        <fullName evidence="5">Ig-like domain-containing protein</fullName>
    </recommendedName>
</protein>
<dbReference type="InterPro" id="IPR003599">
    <property type="entry name" value="Ig_sub"/>
</dbReference>
<evidence type="ECO:0000256" key="3">
    <source>
        <dbReference type="SAM" id="Phobius"/>
    </source>
</evidence>
<reference evidence="6" key="3">
    <citation type="submission" date="2025-09" db="UniProtKB">
        <authorList>
            <consortium name="Ensembl"/>
        </authorList>
    </citation>
    <scope>IDENTIFICATION</scope>
</reference>
<sequence length="256" mass="29146">MEVTALCFRLVMLELIFLREQVHNSYNQNRTFLRITPNRLQHFDATSVSFDCVGFVGLTHLKIIRNTEELNPSCDSKRTTSSCTMDRVYLEDSGEYWCESEGERSNRVNITITAGPVILDIPALPVMQGTNVILRCRSKNQSTNLGIFYKNDVPMHSTPEEEMKIENVSKSDEGFYKCHVSSIGTSPASWLSVGDQLFYDSNSKSLNVRILLRLAVTMLSVFLSLLVMGCLYFKKHKGTEEHSFLSNIYLLNKHLL</sequence>
<dbReference type="GO" id="GO:0007166">
    <property type="term" value="P:cell surface receptor signaling pathway"/>
    <property type="evidence" value="ECO:0007669"/>
    <property type="project" value="TreeGrafter"/>
</dbReference>
<dbReference type="SMART" id="SM00409">
    <property type="entry name" value="IG"/>
    <property type="match status" value="2"/>
</dbReference>
<evidence type="ECO:0000259" key="5">
    <source>
        <dbReference type="PROSITE" id="PS50835"/>
    </source>
</evidence>
<feature type="transmembrane region" description="Helical" evidence="3">
    <location>
        <begin position="210"/>
        <end position="233"/>
    </location>
</feature>
<dbReference type="InterPro" id="IPR007110">
    <property type="entry name" value="Ig-like_dom"/>
</dbReference>
<keyword evidence="3" id="KW-1133">Transmembrane helix</keyword>
<dbReference type="GO" id="GO:0006955">
    <property type="term" value="P:immune response"/>
    <property type="evidence" value="ECO:0007669"/>
    <property type="project" value="TreeGrafter"/>
</dbReference>
<dbReference type="InterPro" id="IPR036179">
    <property type="entry name" value="Ig-like_dom_sf"/>
</dbReference>
<feature type="signal peptide" evidence="4">
    <location>
        <begin position="1"/>
        <end position="24"/>
    </location>
</feature>
<feature type="chain" id="PRO_5043714508" description="Ig-like domain-containing protein" evidence="4">
    <location>
        <begin position="25"/>
        <end position="256"/>
    </location>
</feature>
<dbReference type="GO" id="GO:0004888">
    <property type="term" value="F:transmembrane signaling receptor activity"/>
    <property type="evidence" value="ECO:0007669"/>
    <property type="project" value="TreeGrafter"/>
</dbReference>
<evidence type="ECO:0000256" key="2">
    <source>
        <dbReference type="ARBA" id="ARBA00023157"/>
    </source>
</evidence>
<dbReference type="GeneTree" id="ENSGT00990000204886"/>
<keyword evidence="2" id="KW-1015">Disulfide bond</keyword>
<name>A0AAQ6IL80_ANATE</name>
<evidence type="ECO:0000256" key="4">
    <source>
        <dbReference type="SAM" id="SignalP"/>
    </source>
</evidence>
<evidence type="ECO:0000256" key="1">
    <source>
        <dbReference type="ARBA" id="ARBA00022729"/>
    </source>
</evidence>
<keyword evidence="3" id="KW-0812">Transmembrane</keyword>
<feature type="domain" description="Ig-like" evidence="5">
    <location>
        <begin position="116"/>
        <end position="192"/>
    </location>
</feature>
<evidence type="ECO:0000313" key="7">
    <source>
        <dbReference type="Proteomes" id="UP000265040"/>
    </source>
</evidence>
<dbReference type="SUPFAM" id="SSF48726">
    <property type="entry name" value="Immunoglobulin"/>
    <property type="match status" value="2"/>
</dbReference>
<dbReference type="Gene3D" id="2.60.40.10">
    <property type="entry name" value="Immunoglobulins"/>
    <property type="match status" value="2"/>
</dbReference>
<keyword evidence="1 4" id="KW-0732">Signal</keyword>
<dbReference type="PROSITE" id="PS50835">
    <property type="entry name" value="IG_LIKE"/>
    <property type="match status" value="1"/>
</dbReference>
<keyword evidence="7" id="KW-1185">Reference proteome</keyword>
<evidence type="ECO:0000313" key="6">
    <source>
        <dbReference type="Ensembl" id="ENSATEP00000074502.1"/>
    </source>
</evidence>
<dbReference type="InterPro" id="IPR050488">
    <property type="entry name" value="Ig_Fc_receptor"/>
</dbReference>
<reference evidence="6 7" key="1">
    <citation type="submission" date="2021-04" db="EMBL/GenBank/DDBJ databases">
        <authorList>
            <consortium name="Wellcome Sanger Institute Data Sharing"/>
        </authorList>
    </citation>
    <scope>NUCLEOTIDE SEQUENCE [LARGE SCALE GENOMIC DNA]</scope>
</reference>
<dbReference type="GO" id="GO:0009897">
    <property type="term" value="C:external side of plasma membrane"/>
    <property type="evidence" value="ECO:0007669"/>
    <property type="project" value="TreeGrafter"/>
</dbReference>
<dbReference type="InterPro" id="IPR013783">
    <property type="entry name" value="Ig-like_fold"/>
</dbReference>
<dbReference type="Ensembl" id="ENSATET00000078603.1">
    <property type="protein sequence ID" value="ENSATEP00000074502.1"/>
    <property type="gene ID" value="ENSATEG00000032336.1"/>
</dbReference>
<organism evidence="6 7">
    <name type="scientific">Anabas testudineus</name>
    <name type="common">Climbing perch</name>
    <name type="synonym">Anthias testudineus</name>
    <dbReference type="NCBI Taxonomy" id="64144"/>
    <lineage>
        <taxon>Eukaryota</taxon>
        <taxon>Metazoa</taxon>
        <taxon>Chordata</taxon>
        <taxon>Craniata</taxon>
        <taxon>Vertebrata</taxon>
        <taxon>Euteleostomi</taxon>
        <taxon>Actinopterygii</taxon>
        <taxon>Neopterygii</taxon>
        <taxon>Teleostei</taxon>
        <taxon>Neoteleostei</taxon>
        <taxon>Acanthomorphata</taxon>
        <taxon>Anabantaria</taxon>
        <taxon>Anabantiformes</taxon>
        <taxon>Anabantoidei</taxon>
        <taxon>Anabantidae</taxon>
        <taxon>Anabas</taxon>
    </lineage>
</organism>
<dbReference type="Pfam" id="PF13895">
    <property type="entry name" value="Ig_2"/>
    <property type="match status" value="1"/>
</dbReference>
<accession>A0AAQ6IL80</accession>
<keyword evidence="3" id="KW-0472">Membrane</keyword>
<dbReference type="Proteomes" id="UP000265040">
    <property type="component" value="Chromosome 18"/>
</dbReference>
<dbReference type="PANTHER" id="PTHR11481">
    <property type="entry name" value="IMMUNOGLOBULIN FC RECEPTOR"/>
    <property type="match status" value="1"/>
</dbReference>
<dbReference type="PANTHER" id="PTHR11481:SF64">
    <property type="entry name" value="FC RECEPTOR-LIKE PROTEIN 4"/>
    <property type="match status" value="1"/>
</dbReference>
<reference evidence="6" key="2">
    <citation type="submission" date="2025-08" db="UniProtKB">
        <authorList>
            <consortium name="Ensembl"/>
        </authorList>
    </citation>
    <scope>IDENTIFICATION</scope>
</reference>
<dbReference type="AlphaFoldDB" id="A0AAQ6IL80"/>
<dbReference type="CDD" id="cd00096">
    <property type="entry name" value="Ig"/>
    <property type="match status" value="1"/>
</dbReference>
<proteinExistence type="predicted"/>